<organism evidence="1 2">
    <name type="scientific">Pocillopora meandrina</name>
    <dbReference type="NCBI Taxonomy" id="46732"/>
    <lineage>
        <taxon>Eukaryota</taxon>
        <taxon>Metazoa</taxon>
        <taxon>Cnidaria</taxon>
        <taxon>Anthozoa</taxon>
        <taxon>Hexacorallia</taxon>
        <taxon>Scleractinia</taxon>
        <taxon>Astrocoeniina</taxon>
        <taxon>Pocilloporidae</taxon>
        <taxon>Pocillopora</taxon>
    </lineage>
</organism>
<gene>
    <name evidence="1" type="ORF">PMEA_00011569</name>
</gene>
<accession>A0AAU9WRZ9</accession>
<dbReference type="Proteomes" id="UP001159428">
    <property type="component" value="Unassembled WGS sequence"/>
</dbReference>
<reference evidence="1 2" key="1">
    <citation type="submission" date="2022-05" db="EMBL/GenBank/DDBJ databases">
        <authorList>
            <consortium name="Genoscope - CEA"/>
            <person name="William W."/>
        </authorList>
    </citation>
    <scope>NUCLEOTIDE SEQUENCE [LARGE SCALE GENOMIC DNA]</scope>
</reference>
<comment type="caution">
    <text evidence="1">The sequence shown here is derived from an EMBL/GenBank/DDBJ whole genome shotgun (WGS) entry which is preliminary data.</text>
</comment>
<sequence length="98" mass="10912">ISQDANNTTLILESLIAALGLIGESGYAQKPSKWIGDCKVSQSSIKWITAYQLHYNCTKSTKIGEFPFKLLCERIPTKIGANENNQCFFCKENLAKSH</sequence>
<dbReference type="EMBL" id="CALNXJ010000020">
    <property type="protein sequence ID" value="CAH3123890.1"/>
    <property type="molecule type" value="Genomic_DNA"/>
</dbReference>
<evidence type="ECO:0000313" key="2">
    <source>
        <dbReference type="Proteomes" id="UP001159428"/>
    </source>
</evidence>
<name>A0AAU9WRZ9_9CNID</name>
<keyword evidence="2" id="KW-1185">Reference proteome</keyword>
<dbReference type="AlphaFoldDB" id="A0AAU9WRZ9"/>
<protein>
    <submittedName>
        <fullName evidence="1">Uncharacterized protein</fullName>
    </submittedName>
</protein>
<evidence type="ECO:0000313" key="1">
    <source>
        <dbReference type="EMBL" id="CAH3123890.1"/>
    </source>
</evidence>
<feature type="non-terminal residue" evidence="1">
    <location>
        <position position="1"/>
    </location>
</feature>
<proteinExistence type="predicted"/>